<sequence>MEWGQVIEWARVKQRVLKLLFVGWMMVCLWLSLSAIAQASPSIDRLQQQQEQLEQDQKLISGEQERLKNLEKAAQEHLKGLKSTLQLTDDQLKGIEAQIDETTTNLDRLQGELETQEQEYQALAQGAIARFQFLQKQPRHSGFSVLLQSETLTDFLSRRHRLKQLALADRQLLLTVKTALDETQQQTLDVEQTYNQLLLMRQQLVNQKSDYKTQSQVQTQLIERLNSDRDALKAAYLQLQKDSQGLEELIRQRLQTASLSLRKVLKLKPGKMLTPSYGEFSSNFGWRIHPIFGYQRFHAGMDFAADYGSPIYAAQNGVVLFAGWYGGYGNTVILDHGNGVTTLYAHASQVYVQEGQNVTQGDVVASTGSTGLSTGPHLHFEVRENGTPVDPMHYLT</sequence>
<comment type="caution">
    <text evidence="4">The sequence shown here is derived from an EMBL/GenBank/DDBJ whole genome shotgun (WGS) entry which is preliminary data.</text>
</comment>
<dbReference type="InterPro" id="IPR050570">
    <property type="entry name" value="Cell_wall_metabolism_enzyme"/>
</dbReference>
<keyword evidence="1" id="KW-0732">Signal</keyword>
<organism evidence="4 5">
    <name type="scientific">Roseofilum capinflatum BLCC-M114</name>
    <dbReference type="NCBI Taxonomy" id="3022440"/>
    <lineage>
        <taxon>Bacteria</taxon>
        <taxon>Bacillati</taxon>
        <taxon>Cyanobacteriota</taxon>
        <taxon>Cyanophyceae</taxon>
        <taxon>Desertifilales</taxon>
        <taxon>Desertifilaceae</taxon>
        <taxon>Roseofilum</taxon>
        <taxon>Roseofilum capinflatum</taxon>
    </lineage>
</organism>
<dbReference type="RefSeq" id="WP_283768854.1">
    <property type="nucleotide sequence ID" value="NZ_JAQOSO010000109.1"/>
</dbReference>
<evidence type="ECO:0000313" key="5">
    <source>
        <dbReference type="Proteomes" id="UP001235849"/>
    </source>
</evidence>
<gene>
    <name evidence="4" type="ORF">PMG25_21045</name>
</gene>
<dbReference type="InterPro" id="IPR016047">
    <property type="entry name" value="M23ase_b-sheet_dom"/>
</dbReference>
<keyword evidence="5" id="KW-1185">Reference proteome</keyword>
<dbReference type="Gene3D" id="2.70.70.10">
    <property type="entry name" value="Glucose Permease (Domain IIA)"/>
    <property type="match status" value="1"/>
</dbReference>
<dbReference type="CDD" id="cd12797">
    <property type="entry name" value="M23_peptidase"/>
    <property type="match status" value="1"/>
</dbReference>
<feature type="coiled-coil region" evidence="2">
    <location>
        <begin position="43"/>
        <end position="126"/>
    </location>
</feature>
<dbReference type="PANTHER" id="PTHR21666">
    <property type="entry name" value="PEPTIDASE-RELATED"/>
    <property type="match status" value="1"/>
</dbReference>
<feature type="domain" description="M23ase beta-sheet core" evidence="3">
    <location>
        <begin position="296"/>
        <end position="391"/>
    </location>
</feature>
<accession>A0ABT7BBL4</accession>
<dbReference type="EMBL" id="JAQOSO010000109">
    <property type="protein sequence ID" value="MDJ1176577.1"/>
    <property type="molecule type" value="Genomic_DNA"/>
</dbReference>
<evidence type="ECO:0000256" key="1">
    <source>
        <dbReference type="ARBA" id="ARBA00022729"/>
    </source>
</evidence>
<reference evidence="4 5" key="1">
    <citation type="submission" date="2023-01" db="EMBL/GenBank/DDBJ databases">
        <title>Novel diversity within Roseofilum (Cyanobacteria; Desertifilaceae) from marine benthic mats with descriptions of four novel species.</title>
        <authorList>
            <person name="Wang Y."/>
            <person name="Berthold D.E."/>
            <person name="Hu J."/>
            <person name="Lefler F.W."/>
            <person name="Laughinghouse H.D. IV."/>
        </authorList>
    </citation>
    <scope>NUCLEOTIDE SEQUENCE [LARGE SCALE GENOMIC DNA]</scope>
    <source>
        <strain evidence="4 5">BLCC-M114</strain>
    </source>
</reference>
<dbReference type="InterPro" id="IPR011055">
    <property type="entry name" value="Dup_hybrid_motif"/>
</dbReference>
<dbReference type="Pfam" id="PF01551">
    <property type="entry name" value="Peptidase_M23"/>
    <property type="match status" value="1"/>
</dbReference>
<proteinExistence type="predicted"/>
<evidence type="ECO:0000259" key="3">
    <source>
        <dbReference type="Pfam" id="PF01551"/>
    </source>
</evidence>
<dbReference type="PANTHER" id="PTHR21666:SF289">
    <property type="entry name" value="L-ALA--D-GLU ENDOPEPTIDASE"/>
    <property type="match status" value="1"/>
</dbReference>
<dbReference type="Proteomes" id="UP001235849">
    <property type="component" value="Unassembled WGS sequence"/>
</dbReference>
<dbReference type="SUPFAM" id="SSF51261">
    <property type="entry name" value="Duplicated hybrid motif"/>
    <property type="match status" value="1"/>
</dbReference>
<protein>
    <submittedName>
        <fullName evidence="4">Peptidoglycan DD-metalloendopeptidase family protein</fullName>
    </submittedName>
</protein>
<keyword evidence="2" id="KW-0175">Coiled coil</keyword>
<name>A0ABT7BBL4_9CYAN</name>
<feature type="coiled-coil region" evidence="2">
    <location>
        <begin position="222"/>
        <end position="249"/>
    </location>
</feature>
<dbReference type="Gene3D" id="6.10.250.3150">
    <property type="match status" value="1"/>
</dbReference>
<evidence type="ECO:0000313" key="4">
    <source>
        <dbReference type="EMBL" id="MDJ1176577.1"/>
    </source>
</evidence>
<evidence type="ECO:0000256" key="2">
    <source>
        <dbReference type="SAM" id="Coils"/>
    </source>
</evidence>